<dbReference type="CDD" id="cd08422">
    <property type="entry name" value="PBP2_CrgA_like"/>
    <property type="match status" value="1"/>
</dbReference>
<dbReference type="PANTHER" id="PTHR30537">
    <property type="entry name" value="HTH-TYPE TRANSCRIPTIONAL REGULATOR"/>
    <property type="match status" value="1"/>
</dbReference>
<evidence type="ECO:0000256" key="4">
    <source>
        <dbReference type="ARBA" id="ARBA00023163"/>
    </source>
</evidence>
<dbReference type="InterPro" id="IPR036388">
    <property type="entry name" value="WH-like_DNA-bd_sf"/>
</dbReference>
<dbReference type="Gene3D" id="1.10.10.10">
    <property type="entry name" value="Winged helix-like DNA-binding domain superfamily/Winged helix DNA-binding domain"/>
    <property type="match status" value="1"/>
</dbReference>
<dbReference type="InterPro" id="IPR000847">
    <property type="entry name" value="LysR_HTH_N"/>
</dbReference>
<keyword evidence="3" id="KW-0238">DNA-binding</keyword>
<keyword evidence="4" id="KW-0804">Transcription</keyword>
<dbReference type="Gene3D" id="3.40.190.290">
    <property type="match status" value="1"/>
</dbReference>
<dbReference type="PANTHER" id="PTHR30537:SF5">
    <property type="entry name" value="HTH-TYPE TRANSCRIPTIONAL ACTIVATOR TTDR-RELATED"/>
    <property type="match status" value="1"/>
</dbReference>
<dbReference type="GO" id="GO:0003700">
    <property type="term" value="F:DNA-binding transcription factor activity"/>
    <property type="evidence" value="ECO:0007669"/>
    <property type="project" value="InterPro"/>
</dbReference>
<dbReference type="SUPFAM" id="SSF53850">
    <property type="entry name" value="Periplasmic binding protein-like II"/>
    <property type="match status" value="1"/>
</dbReference>
<reference evidence="6 7" key="1">
    <citation type="submission" date="2017-08" db="EMBL/GenBank/DDBJ databases">
        <title>Infants hospitalized years apart are colonized by the same room-sourced microbial strains.</title>
        <authorList>
            <person name="Brooks B."/>
            <person name="Olm M.R."/>
            <person name="Firek B.A."/>
            <person name="Baker R."/>
            <person name="Thomas B.C."/>
            <person name="Morowitz M.J."/>
            <person name="Banfield J.F."/>
        </authorList>
    </citation>
    <scope>NUCLEOTIDE SEQUENCE [LARGE SCALE GENOMIC DNA]</scope>
    <source>
        <strain evidence="6">S2_018_000_R3_110</strain>
    </source>
</reference>
<dbReference type="Pfam" id="PF00126">
    <property type="entry name" value="HTH_1"/>
    <property type="match status" value="1"/>
</dbReference>
<feature type="domain" description="HTH lysR-type" evidence="5">
    <location>
        <begin position="3"/>
        <end position="60"/>
    </location>
</feature>
<gene>
    <name evidence="6" type="ORF">DI632_06155</name>
</gene>
<dbReference type="InterPro" id="IPR058163">
    <property type="entry name" value="LysR-type_TF_proteobact-type"/>
</dbReference>
<evidence type="ECO:0000256" key="3">
    <source>
        <dbReference type="ARBA" id="ARBA00023125"/>
    </source>
</evidence>
<comment type="caution">
    <text evidence="6">The sequence shown here is derived from an EMBL/GenBank/DDBJ whole genome shotgun (WGS) entry which is preliminary data.</text>
</comment>
<dbReference type="Proteomes" id="UP000248614">
    <property type="component" value="Unassembled WGS sequence"/>
</dbReference>
<evidence type="ECO:0000256" key="2">
    <source>
        <dbReference type="ARBA" id="ARBA00023015"/>
    </source>
</evidence>
<evidence type="ECO:0000313" key="6">
    <source>
        <dbReference type="EMBL" id="PZO78867.1"/>
    </source>
</evidence>
<sequence length="307" mass="32333">MLDDLNELRTFRQVLAHGSLTGAGRAMGVSLAVVSKRLATLEKRVGVRLVNRTTRSLSATEEGERLLVEVDRALEAIAQGEELLATGRDEPVGTLRVSAPVSFGRRHVAPVLGELVSRYPQLASTLSLDDRLVDVAGGTIDVAVRIGGHAAAGSAAMRKLADNRRILVAAPAYLGRRGAPATPADLPGHDLLRYGDATGPWRLFGAAGQEQLVPAAARLRVDNGDAVHDWCVAGLGIALKSQVDVAADLRDGVLDHVLPGWHAGDTPIVALFPDRVAMPRKTRVFLDAMLAALRREAGSGTGPSGNA</sequence>
<dbReference type="EMBL" id="QFNF01000010">
    <property type="protein sequence ID" value="PZO78867.1"/>
    <property type="molecule type" value="Genomic_DNA"/>
</dbReference>
<dbReference type="PROSITE" id="PS50931">
    <property type="entry name" value="HTH_LYSR"/>
    <property type="match status" value="1"/>
</dbReference>
<evidence type="ECO:0000259" key="5">
    <source>
        <dbReference type="PROSITE" id="PS50931"/>
    </source>
</evidence>
<comment type="similarity">
    <text evidence="1">Belongs to the LysR transcriptional regulatory family.</text>
</comment>
<protein>
    <submittedName>
        <fullName evidence="6">LysR family transcriptional regulator</fullName>
    </submittedName>
</protein>
<accession>A0A2W4ZBT4</accession>
<keyword evidence="2" id="KW-0805">Transcription regulation</keyword>
<dbReference type="GO" id="GO:0043565">
    <property type="term" value="F:sequence-specific DNA binding"/>
    <property type="evidence" value="ECO:0007669"/>
    <property type="project" value="TreeGrafter"/>
</dbReference>
<evidence type="ECO:0000256" key="1">
    <source>
        <dbReference type="ARBA" id="ARBA00009437"/>
    </source>
</evidence>
<dbReference type="InterPro" id="IPR005119">
    <property type="entry name" value="LysR_subst-bd"/>
</dbReference>
<evidence type="ECO:0000313" key="7">
    <source>
        <dbReference type="Proteomes" id="UP000248614"/>
    </source>
</evidence>
<dbReference type="InterPro" id="IPR036390">
    <property type="entry name" value="WH_DNA-bd_sf"/>
</dbReference>
<dbReference type="Pfam" id="PF03466">
    <property type="entry name" value="LysR_substrate"/>
    <property type="match status" value="1"/>
</dbReference>
<name>A0A2W4ZBT4_9SPHN</name>
<dbReference type="SUPFAM" id="SSF46785">
    <property type="entry name" value="Winged helix' DNA-binding domain"/>
    <property type="match status" value="1"/>
</dbReference>
<proteinExistence type="inferred from homology"/>
<dbReference type="GO" id="GO:0006351">
    <property type="term" value="P:DNA-templated transcription"/>
    <property type="evidence" value="ECO:0007669"/>
    <property type="project" value="TreeGrafter"/>
</dbReference>
<organism evidence="6 7">
    <name type="scientific">Sphingomonas hengshuiensis</name>
    <dbReference type="NCBI Taxonomy" id="1609977"/>
    <lineage>
        <taxon>Bacteria</taxon>
        <taxon>Pseudomonadati</taxon>
        <taxon>Pseudomonadota</taxon>
        <taxon>Alphaproteobacteria</taxon>
        <taxon>Sphingomonadales</taxon>
        <taxon>Sphingomonadaceae</taxon>
        <taxon>Sphingomonas</taxon>
    </lineage>
</organism>
<dbReference type="AlphaFoldDB" id="A0A2W4ZBT4"/>